<reference evidence="3 4" key="1">
    <citation type="journal article" date="2020" name="Biotechnol. Biofuels">
        <title>New insights from the biogas microbiome by comprehensive genome-resolved metagenomics of nearly 1600 species originating from multiple anaerobic digesters.</title>
        <authorList>
            <person name="Campanaro S."/>
            <person name="Treu L."/>
            <person name="Rodriguez-R L.M."/>
            <person name="Kovalovszki A."/>
            <person name="Ziels R.M."/>
            <person name="Maus I."/>
            <person name="Zhu X."/>
            <person name="Kougias P.G."/>
            <person name="Basile A."/>
            <person name="Luo G."/>
            <person name="Schluter A."/>
            <person name="Konstantinidis K.T."/>
            <person name="Angelidaki I."/>
        </authorList>
    </citation>
    <scope>NUCLEOTIDE SEQUENCE [LARGE SCALE GENOMIC DNA]</scope>
    <source>
        <strain evidence="3">AS06rmzACSIP_235</strain>
    </source>
</reference>
<gene>
    <name evidence="3" type="ORF">GX570_10805</name>
</gene>
<feature type="compositionally biased region" description="Low complexity" evidence="1">
    <location>
        <begin position="32"/>
        <end position="70"/>
    </location>
</feature>
<comment type="caution">
    <text evidence="3">The sequence shown here is derived from an EMBL/GenBank/DDBJ whole genome shotgun (WGS) entry which is preliminary data.</text>
</comment>
<name>A0A847HD16_9CORY</name>
<dbReference type="AlphaFoldDB" id="A0A847HD16"/>
<keyword evidence="2" id="KW-0732">Signal</keyword>
<protein>
    <recommendedName>
        <fullName evidence="5">Secreted protein</fullName>
    </recommendedName>
</protein>
<feature type="signal peptide" evidence="2">
    <location>
        <begin position="1"/>
        <end position="20"/>
    </location>
</feature>
<sequence>MNVKKTAAALALIAPLAFVAACGSGDGDAENASALPSTVTSTTSATSATSATETSETTEPTEITETTESAESAEETPEPAPAAEEPAAAAAPAPQAEDPLLGELYQEPDPVQGGANASDADRAEIDGLVRGMYQVDTFHQFLRYIPENTCNELVAAQGGATAMDLAGVPDQPLNQWDYYVAAEPHITSVEDVRVEGDRASAVVTAVSAGQAETRTQRYLREDGRWKFCN</sequence>
<evidence type="ECO:0000313" key="3">
    <source>
        <dbReference type="EMBL" id="NLF91817.1"/>
    </source>
</evidence>
<dbReference type="Proteomes" id="UP000523614">
    <property type="component" value="Unassembled WGS sequence"/>
</dbReference>
<accession>A0A847HD16</accession>
<feature type="chain" id="PRO_5039416555" description="Secreted protein" evidence="2">
    <location>
        <begin position="21"/>
        <end position="229"/>
    </location>
</feature>
<evidence type="ECO:0008006" key="5">
    <source>
        <dbReference type="Google" id="ProtNLM"/>
    </source>
</evidence>
<dbReference type="PROSITE" id="PS51257">
    <property type="entry name" value="PROKAR_LIPOPROTEIN"/>
    <property type="match status" value="1"/>
</dbReference>
<feature type="compositionally biased region" description="Low complexity" evidence="1">
    <location>
        <begin position="81"/>
        <end position="94"/>
    </location>
</feature>
<dbReference type="EMBL" id="JAAYYP010000392">
    <property type="protein sequence ID" value="NLF91817.1"/>
    <property type="molecule type" value="Genomic_DNA"/>
</dbReference>
<feature type="region of interest" description="Disordered" evidence="1">
    <location>
        <begin position="24"/>
        <end position="94"/>
    </location>
</feature>
<organism evidence="3 4">
    <name type="scientific">Corynebacterium marinum</name>
    <dbReference type="NCBI Taxonomy" id="349751"/>
    <lineage>
        <taxon>Bacteria</taxon>
        <taxon>Bacillati</taxon>
        <taxon>Actinomycetota</taxon>
        <taxon>Actinomycetes</taxon>
        <taxon>Mycobacteriales</taxon>
        <taxon>Corynebacteriaceae</taxon>
        <taxon>Corynebacterium</taxon>
    </lineage>
</organism>
<evidence type="ECO:0000256" key="2">
    <source>
        <dbReference type="SAM" id="SignalP"/>
    </source>
</evidence>
<proteinExistence type="predicted"/>
<evidence type="ECO:0000313" key="4">
    <source>
        <dbReference type="Proteomes" id="UP000523614"/>
    </source>
</evidence>
<evidence type="ECO:0000256" key="1">
    <source>
        <dbReference type="SAM" id="MobiDB-lite"/>
    </source>
</evidence>